<feature type="domain" description="MaoC-like" evidence="1">
    <location>
        <begin position="21"/>
        <end position="113"/>
    </location>
</feature>
<dbReference type="SUPFAM" id="SSF54637">
    <property type="entry name" value="Thioesterase/thiol ester dehydrase-isomerase"/>
    <property type="match status" value="1"/>
</dbReference>
<dbReference type="Gene3D" id="3.10.129.10">
    <property type="entry name" value="Hotdog Thioesterase"/>
    <property type="match status" value="1"/>
</dbReference>
<gene>
    <name evidence="2" type="ORF">N5A92_07090</name>
</gene>
<keyword evidence="3" id="KW-1185">Reference proteome</keyword>
<proteinExistence type="predicted"/>
<sequence length="154" mass="17075">MSGKRWAYEDFVEGCVIALPEKRVGKEEIVEFASEFDAQPMHLDEEAGKASLLGGLSASGWHTCSMFMRMMCEAFLLDSTSQGSPGITDMRWQRPVLAGDTLSGASTVLSRRHLKSRPGLGLVTFRHEVRNQRGETVIVCENPILFRLREEGAA</sequence>
<protein>
    <submittedName>
        <fullName evidence="2">MaoC family dehydratase</fullName>
    </submittedName>
</protein>
<dbReference type="EMBL" id="JAOCZP010000002">
    <property type="protein sequence ID" value="MCT7374799.1"/>
    <property type="molecule type" value="Genomic_DNA"/>
</dbReference>
<dbReference type="InterPro" id="IPR052342">
    <property type="entry name" value="MCH/BMMD"/>
</dbReference>
<dbReference type="RefSeq" id="WP_260901306.1">
    <property type="nucleotide sequence ID" value="NZ_JAOCZP010000002.1"/>
</dbReference>
<evidence type="ECO:0000259" key="1">
    <source>
        <dbReference type="Pfam" id="PF01575"/>
    </source>
</evidence>
<dbReference type="PANTHER" id="PTHR43664">
    <property type="entry name" value="MONOAMINE OXIDASE-RELATED"/>
    <property type="match status" value="1"/>
</dbReference>
<dbReference type="InterPro" id="IPR029069">
    <property type="entry name" value="HotDog_dom_sf"/>
</dbReference>
<reference evidence="2 3" key="1">
    <citation type="submission" date="2022-09" db="EMBL/GenBank/DDBJ databases">
        <title>Chelativorans salina sp. nov., a novel slightly halophilic bacterium isolated from a saline lake sediment enrichment.</title>
        <authorList>
            <person name="Gao L."/>
            <person name="Fang B.-Z."/>
            <person name="Li W.-J."/>
        </authorList>
    </citation>
    <scope>NUCLEOTIDE SEQUENCE [LARGE SCALE GENOMIC DNA]</scope>
    <source>
        <strain evidence="2 3">EGI FJ00035</strain>
    </source>
</reference>
<dbReference type="InterPro" id="IPR002539">
    <property type="entry name" value="MaoC-like_dom"/>
</dbReference>
<organism evidence="2 3">
    <name type="scientific">Chelativorans salis</name>
    <dbReference type="NCBI Taxonomy" id="2978478"/>
    <lineage>
        <taxon>Bacteria</taxon>
        <taxon>Pseudomonadati</taxon>
        <taxon>Pseudomonadota</taxon>
        <taxon>Alphaproteobacteria</taxon>
        <taxon>Hyphomicrobiales</taxon>
        <taxon>Phyllobacteriaceae</taxon>
        <taxon>Chelativorans</taxon>
    </lineage>
</organism>
<accession>A0ABT2LKA9</accession>
<name>A0ABT2LKA9_9HYPH</name>
<dbReference type="PANTHER" id="PTHR43664:SF1">
    <property type="entry name" value="BETA-METHYLMALYL-COA DEHYDRATASE"/>
    <property type="match status" value="1"/>
</dbReference>
<dbReference type="Pfam" id="PF01575">
    <property type="entry name" value="MaoC_dehydratas"/>
    <property type="match status" value="1"/>
</dbReference>
<dbReference type="Proteomes" id="UP001320831">
    <property type="component" value="Unassembled WGS sequence"/>
</dbReference>
<comment type="caution">
    <text evidence="2">The sequence shown here is derived from an EMBL/GenBank/DDBJ whole genome shotgun (WGS) entry which is preliminary data.</text>
</comment>
<evidence type="ECO:0000313" key="2">
    <source>
        <dbReference type="EMBL" id="MCT7374799.1"/>
    </source>
</evidence>
<dbReference type="CDD" id="cd03454">
    <property type="entry name" value="YdeM"/>
    <property type="match status" value="1"/>
</dbReference>
<evidence type="ECO:0000313" key="3">
    <source>
        <dbReference type="Proteomes" id="UP001320831"/>
    </source>
</evidence>